<dbReference type="EMBL" id="JAVRRD010000011">
    <property type="protein sequence ID" value="KAK5054033.1"/>
    <property type="molecule type" value="Genomic_DNA"/>
</dbReference>
<evidence type="ECO:0000313" key="3">
    <source>
        <dbReference type="Proteomes" id="UP001358417"/>
    </source>
</evidence>
<organism evidence="2 3">
    <name type="scientific">Exophiala bonariae</name>
    <dbReference type="NCBI Taxonomy" id="1690606"/>
    <lineage>
        <taxon>Eukaryota</taxon>
        <taxon>Fungi</taxon>
        <taxon>Dikarya</taxon>
        <taxon>Ascomycota</taxon>
        <taxon>Pezizomycotina</taxon>
        <taxon>Eurotiomycetes</taxon>
        <taxon>Chaetothyriomycetidae</taxon>
        <taxon>Chaetothyriales</taxon>
        <taxon>Herpotrichiellaceae</taxon>
        <taxon>Exophiala</taxon>
    </lineage>
</organism>
<protein>
    <recommendedName>
        <fullName evidence="4">NAD(P)-binding domain-containing protein</fullName>
    </recommendedName>
</protein>
<proteinExistence type="inferred from homology"/>
<dbReference type="AlphaFoldDB" id="A0AAV9NC26"/>
<comment type="caution">
    <text evidence="2">The sequence shown here is derived from an EMBL/GenBank/DDBJ whole genome shotgun (WGS) entry which is preliminary data.</text>
</comment>
<dbReference type="PANTHER" id="PTHR15020">
    <property type="entry name" value="FLAVIN REDUCTASE-RELATED"/>
    <property type="match status" value="1"/>
</dbReference>
<gene>
    <name evidence="2" type="ORF">LTR84_001995</name>
</gene>
<accession>A0AAV9NC26</accession>
<dbReference type="PANTHER" id="PTHR15020:SF50">
    <property type="entry name" value="UPF0659 PROTEIN YMR090W"/>
    <property type="match status" value="1"/>
</dbReference>
<sequence>MARARQPTLTVFGATGNCAAHALVAALKAGLNCITMVRTPAKLRHLLEDQHKIPSNTLDSNLVVVQGNIKSTEDVKRTLTTSGRLPDRILFAVGGSPIMQFSLVAPINLDDPHICEEGMKTLVTALRSCITNKIPLGPLGIRPVLITISTISMSSRRDLPYLYYPLEYWLVNIPRKDKKALEDVIWSTVLEDDSPFGDFAMVRPPLLRGGAALGPEKVRAGWVWPDQLRQEKIAQGEKEAGPAIGWSIAKADVGRWIFDNLIMGNDSSFGKCWTLTS</sequence>
<keyword evidence="3" id="KW-1185">Reference proteome</keyword>
<evidence type="ECO:0000256" key="1">
    <source>
        <dbReference type="ARBA" id="ARBA00038376"/>
    </source>
</evidence>
<dbReference type="Gene3D" id="3.40.50.720">
    <property type="entry name" value="NAD(P)-binding Rossmann-like Domain"/>
    <property type="match status" value="1"/>
</dbReference>
<dbReference type="RefSeq" id="XP_064707158.1">
    <property type="nucleotide sequence ID" value="XM_064845613.1"/>
</dbReference>
<name>A0AAV9NC26_9EURO</name>
<evidence type="ECO:0008006" key="4">
    <source>
        <dbReference type="Google" id="ProtNLM"/>
    </source>
</evidence>
<reference evidence="2 3" key="1">
    <citation type="submission" date="2023-08" db="EMBL/GenBank/DDBJ databases">
        <title>Black Yeasts Isolated from many extreme environments.</title>
        <authorList>
            <person name="Coleine C."/>
            <person name="Stajich J.E."/>
            <person name="Selbmann L."/>
        </authorList>
    </citation>
    <scope>NUCLEOTIDE SEQUENCE [LARGE SCALE GENOMIC DNA]</scope>
    <source>
        <strain evidence="2 3">CCFEE 5792</strain>
    </source>
</reference>
<dbReference type="Proteomes" id="UP001358417">
    <property type="component" value="Unassembled WGS sequence"/>
</dbReference>
<comment type="similarity">
    <text evidence="1">Belongs to the avfA family.</text>
</comment>
<dbReference type="GeneID" id="89970211"/>
<dbReference type="InterPro" id="IPR036291">
    <property type="entry name" value="NAD(P)-bd_dom_sf"/>
</dbReference>
<evidence type="ECO:0000313" key="2">
    <source>
        <dbReference type="EMBL" id="KAK5054033.1"/>
    </source>
</evidence>
<dbReference type="SUPFAM" id="SSF51735">
    <property type="entry name" value="NAD(P)-binding Rossmann-fold domains"/>
    <property type="match status" value="1"/>
</dbReference>